<feature type="non-terminal residue" evidence="1">
    <location>
        <position position="1"/>
    </location>
</feature>
<evidence type="ECO:0000313" key="1">
    <source>
        <dbReference type="EMBL" id="HCY83378.1"/>
    </source>
</evidence>
<dbReference type="Proteomes" id="UP000263268">
    <property type="component" value="Unassembled WGS sequence"/>
</dbReference>
<name>A0A3D6BWH7_9FLAO</name>
<comment type="caution">
    <text evidence="1">The sequence shown here is derived from an EMBL/GenBank/DDBJ whole genome shotgun (WGS) entry which is preliminary data.</text>
</comment>
<gene>
    <name evidence="1" type="ORF">DHV22_18195</name>
</gene>
<reference evidence="1 2" key="1">
    <citation type="journal article" date="2018" name="Nat. Biotechnol.">
        <title>A standardized bacterial taxonomy based on genome phylogeny substantially revises the tree of life.</title>
        <authorList>
            <person name="Parks D.H."/>
            <person name="Chuvochina M."/>
            <person name="Waite D.W."/>
            <person name="Rinke C."/>
            <person name="Skarshewski A."/>
            <person name="Chaumeil P.A."/>
            <person name="Hugenholtz P."/>
        </authorList>
    </citation>
    <scope>NUCLEOTIDE SEQUENCE [LARGE SCALE GENOMIC DNA]</scope>
    <source>
        <strain evidence="1">UBA10227</strain>
    </source>
</reference>
<sequence length="80" mass="9269">NSPVYEDVFLEHDIFTGAEGLYRIFPNGDMFFEEQGSGILWVINQYGVVLKTTLKSDIEGYHYLPNWTTTYLDDELQSLN</sequence>
<evidence type="ECO:0000313" key="2">
    <source>
        <dbReference type="Proteomes" id="UP000263268"/>
    </source>
</evidence>
<dbReference type="AlphaFoldDB" id="A0A3D6BWH7"/>
<dbReference type="EMBL" id="DPRK01000293">
    <property type="protein sequence ID" value="HCY83378.1"/>
    <property type="molecule type" value="Genomic_DNA"/>
</dbReference>
<protein>
    <submittedName>
        <fullName evidence="1">Uncharacterized protein</fullName>
    </submittedName>
</protein>
<proteinExistence type="predicted"/>
<organism evidence="1 2">
    <name type="scientific">Xanthomarina gelatinilytica</name>
    <dbReference type="NCBI Taxonomy" id="1137281"/>
    <lineage>
        <taxon>Bacteria</taxon>
        <taxon>Pseudomonadati</taxon>
        <taxon>Bacteroidota</taxon>
        <taxon>Flavobacteriia</taxon>
        <taxon>Flavobacteriales</taxon>
        <taxon>Flavobacteriaceae</taxon>
        <taxon>Xanthomarina</taxon>
    </lineage>
</organism>
<accession>A0A3D6BWH7</accession>